<accession>A0ABN6VJB2</accession>
<evidence type="ECO:0000313" key="1">
    <source>
        <dbReference type="EMBL" id="BDV35760.1"/>
    </source>
</evidence>
<evidence type="ECO:0000313" key="2">
    <source>
        <dbReference type="Proteomes" id="UP001317629"/>
    </source>
</evidence>
<sequence length="71" mass="7645">MIFGEAEFCPDGPKLGTLTGLCPNCAGLMHRRTSIAKLHAATGDLKVSIKHAESRLGETHSSNCNPYFERG</sequence>
<name>A0ABN6VJB2_9HYPH</name>
<dbReference type="Proteomes" id="UP001317629">
    <property type="component" value="Chromosome"/>
</dbReference>
<protein>
    <submittedName>
        <fullName evidence="1">Uncharacterized protein</fullName>
    </submittedName>
</protein>
<keyword evidence="2" id="KW-1185">Reference proteome</keyword>
<dbReference type="EMBL" id="AP027142">
    <property type="protein sequence ID" value="BDV35760.1"/>
    <property type="molecule type" value="Genomic_DNA"/>
</dbReference>
<organism evidence="1 2">
    <name type="scientific">Methylocystis iwaonis</name>
    <dbReference type="NCBI Taxonomy" id="2885079"/>
    <lineage>
        <taxon>Bacteria</taxon>
        <taxon>Pseudomonadati</taxon>
        <taxon>Pseudomonadota</taxon>
        <taxon>Alphaproteobacteria</taxon>
        <taxon>Hyphomicrobiales</taxon>
        <taxon>Methylocystaceae</taxon>
        <taxon>Methylocystis</taxon>
    </lineage>
</organism>
<gene>
    <name evidence="1" type="ORF">SS37A_32890</name>
</gene>
<proteinExistence type="predicted"/>
<reference evidence="1 2" key="1">
    <citation type="journal article" date="2023" name="Int. J. Syst. Evol. Microbiol.">
        <title>Methylocystis iwaonis sp. nov., a type II methane-oxidizing bacterium from surface soil of a rice paddy field in Japan, and emended description of the genus Methylocystis (ex Whittenbury et al. 1970) Bowman et al. 1993.</title>
        <authorList>
            <person name="Kaise H."/>
            <person name="Sawadogo J.B."/>
            <person name="Alam M.S."/>
            <person name="Ueno C."/>
            <person name="Dianou D."/>
            <person name="Shinjo R."/>
            <person name="Asakawa S."/>
        </authorList>
    </citation>
    <scope>NUCLEOTIDE SEQUENCE [LARGE SCALE GENOMIC DNA]</scope>
    <source>
        <strain evidence="1 2">SS37A-Re</strain>
    </source>
</reference>